<dbReference type="SUPFAM" id="SSF56112">
    <property type="entry name" value="Protein kinase-like (PK-like)"/>
    <property type="match status" value="1"/>
</dbReference>
<dbReference type="GO" id="GO:0005524">
    <property type="term" value="F:ATP binding"/>
    <property type="evidence" value="ECO:0007669"/>
    <property type="project" value="UniProtKB-UniRule"/>
</dbReference>
<evidence type="ECO:0000256" key="2">
    <source>
        <dbReference type="ARBA" id="ARBA00022527"/>
    </source>
</evidence>
<sequence>MVGWIVEHAEGTEGGRNATDGTGGGIRTGELLAGRYRLGDVLGSGGMGRVWRARDEVLHRTVAVKELRAGLYAAEADRIVLHARTQKEARAAARINHPGVVTVHDVLEHDDRPWIVMEYVDGPSLADALKETGSVSPEEGARIGLLVLAALRAAHNVGVLHRDVKPGNVMLAKDGRVLLTDFGIAAIEGDSTITRTGELVGSLDYLAPERIRGEDPGPASDLWALGATLYTAVEERSPFRRTSPISTMQAVVAEDPSPSYNAGALAPVITALLRKEADERPTAAETEQMLREAREGRRPRAAQEFVPTRQVSQEELTSATPMPPTRQQPGPGVENVSAAHQYPHAYQHPSSGHTPPTGHTPPFAHTSPQSAPGSQGSPGSQGYFPQPASQSHTYPQQYGPSAPSSSSVPPAQGKSRGKVLLVVLAAAVIGGGAVFGVLQWKSNDSSSTAEGDRTAAVAGQQGGGSEPAKDKGKGKDEPKPTPKAGEVPAGWHRANEARFSLPVPDGWQREQTGPGQYDYTPDNGRHMIRINVDPTPDYSNPYDHLLRLEKNIGTLPDYRRVSLEQDNYRDRKSGVLEFTFREKGQTAGPRYAVDMLYIDETGPEYALYVTGPAAERETTKQRFEVLKQGWRVKP</sequence>
<dbReference type="EC" id="2.7.11.1" evidence="1"/>
<keyword evidence="3" id="KW-0808">Transferase</keyword>
<evidence type="ECO:0000313" key="10">
    <source>
        <dbReference type="EMBL" id="GHC79434.1"/>
    </source>
</evidence>
<feature type="binding site" evidence="7">
    <location>
        <position position="65"/>
    </location>
    <ligand>
        <name>ATP</name>
        <dbReference type="ChEBI" id="CHEBI:30616"/>
    </ligand>
</feature>
<dbReference type="Gene3D" id="1.10.510.10">
    <property type="entry name" value="Transferase(Phosphotransferase) domain 1"/>
    <property type="match status" value="1"/>
</dbReference>
<dbReference type="InterPro" id="IPR011009">
    <property type="entry name" value="Kinase-like_dom_sf"/>
</dbReference>
<evidence type="ECO:0000256" key="5">
    <source>
        <dbReference type="ARBA" id="ARBA00022777"/>
    </source>
</evidence>
<dbReference type="CDD" id="cd14014">
    <property type="entry name" value="STKc_PknB_like"/>
    <property type="match status" value="1"/>
</dbReference>
<evidence type="ECO:0000256" key="8">
    <source>
        <dbReference type="SAM" id="MobiDB-lite"/>
    </source>
</evidence>
<dbReference type="Gene3D" id="3.40.1000.10">
    <property type="entry name" value="Mog1/PsbP, alpha/beta/alpha sandwich"/>
    <property type="match status" value="1"/>
</dbReference>
<dbReference type="GO" id="GO:0004674">
    <property type="term" value="F:protein serine/threonine kinase activity"/>
    <property type="evidence" value="ECO:0007669"/>
    <property type="project" value="UniProtKB-KW"/>
</dbReference>
<dbReference type="PROSITE" id="PS00107">
    <property type="entry name" value="PROTEIN_KINASE_ATP"/>
    <property type="match status" value="1"/>
</dbReference>
<proteinExistence type="predicted"/>
<evidence type="ECO:0000256" key="1">
    <source>
        <dbReference type="ARBA" id="ARBA00012513"/>
    </source>
</evidence>
<keyword evidence="2 10" id="KW-0723">Serine/threonine-protein kinase</keyword>
<reference evidence="10" key="2">
    <citation type="submission" date="2020-09" db="EMBL/GenBank/DDBJ databases">
        <authorList>
            <person name="Sun Q."/>
            <person name="Ohkuma M."/>
        </authorList>
    </citation>
    <scope>NUCLEOTIDE SEQUENCE</scope>
    <source>
        <strain evidence="10">JCM 4637</strain>
    </source>
</reference>
<dbReference type="Gene3D" id="3.30.200.20">
    <property type="entry name" value="Phosphorylase Kinase, domain 1"/>
    <property type="match status" value="1"/>
</dbReference>
<dbReference type="Pfam" id="PF00069">
    <property type="entry name" value="Pkinase"/>
    <property type="match status" value="1"/>
</dbReference>
<evidence type="ECO:0000256" key="7">
    <source>
        <dbReference type="PROSITE-ProRule" id="PRU10141"/>
    </source>
</evidence>
<evidence type="ECO:0000256" key="3">
    <source>
        <dbReference type="ARBA" id="ARBA00022679"/>
    </source>
</evidence>
<evidence type="ECO:0000256" key="6">
    <source>
        <dbReference type="ARBA" id="ARBA00022840"/>
    </source>
</evidence>
<dbReference type="EMBL" id="BMVC01000001">
    <property type="protein sequence ID" value="GHC79434.1"/>
    <property type="molecule type" value="Genomic_DNA"/>
</dbReference>
<dbReference type="InterPro" id="IPR008271">
    <property type="entry name" value="Ser/Thr_kinase_AS"/>
</dbReference>
<dbReference type="PROSITE" id="PS50011">
    <property type="entry name" value="PROTEIN_KINASE_DOM"/>
    <property type="match status" value="1"/>
</dbReference>
<feature type="compositionally biased region" description="Basic and acidic residues" evidence="8">
    <location>
        <begin position="277"/>
        <end position="298"/>
    </location>
</feature>
<dbReference type="SMART" id="SM00220">
    <property type="entry name" value="S_TKc"/>
    <property type="match status" value="1"/>
</dbReference>
<feature type="region of interest" description="Disordered" evidence="8">
    <location>
        <begin position="443"/>
        <end position="489"/>
    </location>
</feature>
<dbReference type="PANTHER" id="PTHR43289">
    <property type="entry name" value="MITOGEN-ACTIVATED PROTEIN KINASE KINASE KINASE 20-RELATED"/>
    <property type="match status" value="1"/>
</dbReference>
<feature type="compositionally biased region" description="Low complexity" evidence="8">
    <location>
        <begin position="348"/>
        <end position="387"/>
    </location>
</feature>
<dbReference type="PANTHER" id="PTHR43289:SF6">
    <property type="entry name" value="SERINE_THREONINE-PROTEIN KINASE NEKL-3"/>
    <property type="match status" value="1"/>
</dbReference>
<evidence type="ECO:0000259" key="9">
    <source>
        <dbReference type="PROSITE" id="PS50011"/>
    </source>
</evidence>
<protein>
    <recommendedName>
        <fullName evidence="1">non-specific serine/threonine protein kinase</fullName>
        <ecNumber evidence="1">2.7.11.1</ecNumber>
    </recommendedName>
</protein>
<organism evidence="10 11">
    <name type="scientific">Streptomyces finlayi</name>
    <dbReference type="NCBI Taxonomy" id="67296"/>
    <lineage>
        <taxon>Bacteria</taxon>
        <taxon>Bacillati</taxon>
        <taxon>Actinomycetota</taxon>
        <taxon>Actinomycetes</taxon>
        <taxon>Kitasatosporales</taxon>
        <taxon>Streptomycetaceae</taxon>
        <taxon>Streptomyces</taxon>
    </lineage>
</organism>
<reference evidence="10" key="1">
    <citation type="journal article" date="2014" name="Int. J. Syst. Evol. Microbiol.">
        <title>Complete genome sequence of Corynebacterium casei LMG S-19264T (=DSM 44701T), isolated from a smear-ripened cheese.</title>
        <authorList>
            <consortium name="US DOE Joint Genome Institute (JGI-PGF)"/>
            <person name="Walter F."/>
            <person name="Albersmeier A."/>
            <person name="Kalinowski J."/>
            <person name="Ruckert C."/>
        </authorList>
    </citation>
    <scope>NUCLEOTIDE SEQUENCE</scope>
    <source>
        <strain evidence="10">JCM 4637</strain>
    </source>
</reference>
<evidence type="ECO:0000256" key="4">
    <source>
        <dbReference type="ARBA" id="ARBA00022741"/>
    </source>
</evidence>
<comment type="caution">
    <text evidence="10">The sequence shown here is derived from an EMBL/GenBank/DDBJ whole genome shotgun (WGS) entry which is preliminary data.</text>
</comment>
<dbReference type="PROSITE" id="PS00108">
    <property type="entry name" value="PROTEIN_KINASE_ST"/>
    <property type="match status" value="1"/>
</dbReference>
<name>A0A918WSY2_9ACTN</name>
<keyword evidence="6 7" id="KW-0067">ATP-binding</keyword>
<dbReference type="InterPro" id="IPR000719">
    <property type="entry name" value="Prot_kinase_dom"/>
</dbReference>
<feature type="region of interest" description="Disordered" evidence="8">
    <location>
        <begin position="277"/>
        <end position="413"/>
    </location>
</feature>
<keyword evidence="5 10" id="KW-0418">Kinase</keyword>
<feature type="compositionally biased region" description="Polar residues" evidence="8">
    <location>
        <begin position="309"/>
        <end position="320"/>
    </location>
</feature>
<dbReference type="AlphaFoldDB" id="A0A918WSY2"/>
<feature type="compositionally biased region" description="Low complexity" evidence="8">
    <location>
        <begin position="394"/>
        <end position="413"/>
    </location>
</feature>
<accession>A0A918WSY2</accession>
<gene>
    <name evidence="10" type="ORF">GCM10010334_05650</name>
</gene>
<dbReference type="Proteomes" id="UP000638353">
    <property type="component" value="Unassembled WGS sequence"/>
</dbReference>
<evidence type="ECO:0000313" key="11">
    <source>
        <dbReference type="Proteomes" id="UP000638353"/>
    </source>
</evidence>
<dbReference type="InterPro" id="IPR017441">
    <property type="entry name" value="Protein_kinase_ATP_BS"/>
</dbReference>
<feature type="domain" description="Protein kinase" evidence="9">
    <location>
        <begin position="36"/>
        <end position="306"/>
    </location>
</feature>
<keyword evidence="4 7" id="KW-0547">Nucleotide-binding</keyword>
<feature type="compositionally biased region" description="Basic and acidic residues" evidence="8">
    <location>
        <begin position="467"/>
        <end position="480"/>
    </location>
</feature>